<accession>A0A0A9GXC6</accession>
<dbReference type="EMBL" id="GBRH01169697">
    <property type="protein sequence ID" value="JAE28199.1"/>
    <property type="molecule type" value="Transcribed_RNA"/>
</dbReference>
<keyword evidence="1" id="KW-0732">Signal</keyword>
<evidence type="ECO:0008006" key="3">
    <source>
        <dbReference type="Google" id="ProtNLM"/>
    </source>
</evidence>
<proteinExistence type="predicted"/>
<evidence type="ECO:0000256" key="1">
    <source>
        <dbReference type="SAM" id="SignalP"/>
    </source>
</evidence>
<protein>
    <recommendedName>
        <fullName evidence="3">Secreted protein</fullName>
    </recommendedName>
</protein>
<feature type="signal peptide" evidence="1">
    <location>
        <begin position="1"/>
        <end position="22"/>
    </location>
</feature>
<reference evidence="2" key="1">
    <citation type="submission" date="2014-09" db="EMBL/GenBank/DDBJ databases">
        <authorList>
            <person name="Magalhaes I.L.F."/>
            <person name="Oliveira U."/>
            <person name="Santos F.R."/>
            <person name="Vidigal T.H.D.A."/>
            <person name="Brescovit A.D."/>
            <person name="Santos A.J."/>
        </authorList>
    </citation>
    <scope>NUCLEOTIDE SEQUENCE</scope>
    <source>
        <tissue evidence="2">Shoot tissue taken approximately 20 cm above the soil surface</tissue>
    </source>
</reference>
<sequence length="66" mass="7455">MFSFSLWIWLVIFLLLLSSTIDLHCFESSAFECIDDSLLDAVVEDAAVIHQADAYCPSMLSNRLLN</sequence>
<organism evidence="2">
    <name type="scientific">Arundo donax</name>
    <name type="common">Giant reed</name>
    <name type="synonym">Donax arundinaceus</name>
    <dbReference type="NCBI Taxonomy" id="35708"/>
    <lineage>
        <taxon>Eukaryota</taxon>
        <taxon>Viridiplantae</taxon>
        <taxon>Streptophyta</taxon>
        <taxon>Embryophyta</taxon>
        <taxon>Tracheophyta</taxon>
        <taxon>Spermatophyta</taxon>
        <taxon>Magnoliopsida</taxon>
        <taxon>Liliopsida</taxon>
        <taxon>Poales</taxon>
        <taxon>Poaceae</taxon>
        <taxon>PACMAD clade</taxon>
        <taxon>Arundinoideae</taxon>
        <taxon>Arundineae</taxon>
        <taxon>Arundo</taxon>
    </lineage>
</organism>
<feature type="chain" id="PRO_5002046416" description="Secreted protein" evidence="1">
    <location>
        <begin position="23"/>
        <end position="66"/>
    </location>
</feature>
<name>A0A0A9GXC6_ARUDO</name>
<reference evidence="2" key="2">
    <citation type="journal article" date="2015" name="Data Brief">
        <title>Shoot transcriptome of the giant reed, Arundo donax.</title>
        <authorList>
            <person name="Barrero R.A."/>
            <person name="Guerrero F.D."/>
            <person name="Moolhuijzen P."/>
            <person name="Goolsby J.A."/>
            <person name="Tidwell J."/>
            <person name="Bellgard S.E."/>
            <person name="Bellgard M.I."/>
        </authorList>
    </citation>
    <scope>NUCLEOTIDE SEQUENCE</scope>
    <source>
        <tissue evidence="2">Shoot tissue taken approximately 20 cm above the soil surface</tissue>
    </source>
</reference>
<dbReference type="AlphaFoldDB" id="A0A0A9GXC6"/>
<evidence type="ECO:0000313" key="2">
    <source>
        <dbReference type="EMBL" id="JAE28199.1"/>
    </source>
</evidence>